<dbReference type="Proteomes" id="UP000190648">
    <property type="component" value="Unassembled WGS sequence"/>
</dbReference>
<dbReference type="AlphaFoldDB" id="A0A1V4JAW0"/>
<evidence type="ECO:0000313" key="2">
    <source>
        <dbReference type="Proteomes" id="UP000190648"/>
    </source>
</evidence>
<accession>A0A1V4JAW0</accession>
<keyword evidence="2" id="KW-1185">Reference proteome</keyword>
<proteinExistence type="predicted"/>
<organism evidence="1 2">
    <name type="scientific">Patagioenas fasciata monilis</name>
    <dbReference type="NCBI Taxonomy" id="372326"/>
    <lineage>
        <taxon>Eukaryota</taxon>
        <taxon>Metazoa</taxon>
        <taxon>Chordata</taxon>
        <taxon>Craniata</taxon>
        <taxon>Vertebrata</taxon>
        <taxon>Euteleostomi</taxon>
        <taxon>Archelosauria</taxon>
        <taxon>Archosauria</taxon>
        <taxon>Dinosauria</taxon>
        <taxon>Saurischia</taxon>
        <taxon>Theropoda</taxon>
        <taxon>Coelurosauria</taxon>
        <taxon>Aves</taxon>
        <taxon>Neognathae</taxon>
        <taxon>Neoaves</taxon>
        <taxon>Columbimorphae</taxon>
        <taxon>Columbiformes</taxon>
        <taxon>Columbidae</taxon>
        <taxon>Patagioenas</taxon>
    </lineage>
</organism>
<protein>
    <submittedName>
        <fullName evidence="1">Uncharacterized protein</fullName>
    </submittedName>
</protein>
<evidence type="ECO:0000313" key="1">
    <source>
        <dbReference type="EMBL" id="OPJ69331.1"/>
    </source>
</evidence>
<dbReference type="EMBL" id="LSYS01008075">
    <property type="protein sequence ID" value="OPJ69331.1"/>
    <property type="molecule type" value="Genomic_DNA"/>
</dbReference>
<gene>
    <name evidence="1" type="ORF">AV530_012412</name>
</gene>
<name>A0A1V4JAW0_PATFA</name>
<comment type="caution">
    <text evidence="1">The sequence shown here is derived from an EMBL/GenBank/DDBJ whole genome shotgun (WGS) entry which is preliminary data.</text>
</comment>
<sequence>MCQAYPMDTLKGPHANSACTISSSLTLDGNLAKDLQPLQGGAVPPVSVKLMPALLNSQLCASLHCIRGFHLPLANTDLLFHQPHQTLTGTGILEDHPQRRLLGQFGYLDQDLCSDSDRYPASLPAPLGLHQQRGTVLTFNNWQ</sequence>
<reference evidence="1 2" key="1">
    <citation type="submission" date="2016-02" db="EMBL/GenBank/DDBJ databases">
        <title>Band-tailed pigeon sequencing and assembly.</title>
        <authorList>
            <person name="Soares A.E."/>
            <person name="Novak B.J."/>
            <person name="Rice E.S."/>
            <person name="O'Connell B."/>
            <person name="Chang D."/>
            <person name="Weber S."/>
            <person name="Shapiro B."/>
        </authorList>
    </citation>
    <scope>NUCLEOTIDE SEQUENCE [LARGE SCALE GENOMIC DNA]</scope>
    <source>
        <strain evidence="1">BTP2013</strain>
        <tissue evidence="1">Blood</tissue>
    </source>
</reference>